<gene>
    <name evidence="1" type="ORF">CCAE0312_LOCUS2803</name>
</gene>
<reference evidence="1" key="1">
    <citation type="submission" date="2021-01" db="EMBL/GenBank/DDBJ databases">
        <authorList>
            <person name="Corre E."/>
            <person name="Pelletier E."/>
            <person name="Niang G."/>
            <person name="Scheremetjew M."/>
            <person name="Finn R."/>
            <person name="Kale V."/>
            <person name="Holt S."/>
            <person name="Cochrane G."/>
            <person name="Meng A."/>
            <person name="Brown T."/>
            <person name="Cohen L."/>
        </authorList>
    </citation>
    <scope>NUCLEOTIDE SEQUENCE</scope>
    <source>
        <strain evidence="1">SAG 36.94</strain>
    </source>
</reference>
<name>A0A7S1TAR8_9RHOD</name>
<evidence type="ECO:0000313" key="1">
    <source>
        <dbReference type="EMBL" id="CAD9230749.1"/>
    </source>
</evidence>
<sequence length="109" mass="12311">MRNQFGRNRLHGAPKQTLYFSRCRASRSTMSVNKNNQELTFLWEGPATASHDALPSGGFPSIFHPRQYQARAEVNNAPPNVRLEPTRGSARRLELNISCVEKVTIKRSS</sequence>
<proteinExistence type="predicted"/>
<dbReference type="EMBL" id="HBGH01005181">
    <property type="protein sequence ID" value="CAD9230749.1"/>
    <property type="molecule type" value="Transcribed_RNA"/>
</dbReference>
<organism evidence="1">
    <name type="scientific">Compsopogon caeruleus</name>
    <dbReference type="NCBI Taxonomy" id="31354"/>
    <lineage>
        <taxon>Eukaryota</taxon>
        <taxon>Rhodophyta</taxon>
        <taxon>Compsopogonophyceae</taxon>
        <taxon>Compsopogonales</taxon>
        <taxon>Compsopogonaceae</taxon>
        <taxon>Compsopogon</taxon>
    </lineage>
</organism>
<protein>
    <submittedName>
        <fullName evidence="1">Uncharacterized protein</fullName>
    </submittedName>
</protein>
<accession>A0A7S1TAR8</accession>
<dbReference type="AlphaFoldDB" id="A0A7S1TAR8"/>